<dbReference type="InterPro" id="IPR029058">
    <property type="entry name" value="AB_hydrolase_fold"/>
</dbReference>
<dbReference type="EMBL" id="JXSX01000001">
    <property type="protein sequence ID" value="KIR66554.1"/>
    <property type="molecule type" value="Genomic_DNA"/>
</dbReference>
<evidence type="ECO:0000259" key="1">
    <source>
        <dbReference type="Pfam" id="PF12697"/>
    </source>
</evidence>
<comment type="caution">
    <text evidence="2">The sequence shown here is derived from an EMBL/GenBank/DDBJ whole genome shotgun (WGS) entry which is preliminary data.</text>
</comment>
<dbReference type="InterPro" id="IPR000073">
    <property type="entry name" value="AB_hydrolase_1"/>
</dbReference>
<dbReference type="GO" id="GO:0003824">
    <property type="term" value="F:catalytic activity"/>
    <property type="evidence" value="ECO:0007669"/>
    <property type="project" value="UniProtKB-ARBA"/>
</dbReference>
<name>A0A0D0X6Q3_9ACTN</name>
<feature type="domain" description="AB hydrolase-1" evidence="1">
    <location>
        <begin position="23"/>
        <end position="251"/>
    </location>
</feature>
<dbReference type="GeneID" id="301305624"/>
<dbReference type="PATRIC" id="fig|47853.6.peg.3411"/>
<dbReference type="Gene3D" id="3.40.50.1820">
    <property type="entry name" value="alpha/beta hydrolase"/>
    <property type="match status" value="1"/>
</dbReference>
<protein>
    <recommendedName>
        <fullName evidence="1">AB hydrolase-1 domain-containing protein</fullName>
    </recommendedName>
</protein>
<sequence>MTDRHTAAGMRYWTYGRGRRDTFLLVHGWCCDHRFMEPIARHLAGRPARVIAVDMPGHGQSPPPPEGYGVEQLAARLRALVAELDLRRVVVIGHSLGGVWSLAAAAGDRDRFAGLVMLDSAVAGPPGAAAAIEEVARSLRDDTSGAARESIVRSYFLPQSDPRLVEWVVSAMARPSTEVAYAPIAALAAYVGSGGDEAALTRWDRPLLLVGSNAPFADYARLARLAPQANIGQAAGSGHFVQLEVPDQVNAMIDRHLELTG</sequence>
<evidence type="ECO:0000313" key="2">
    <source>
        <dbReference type="EMBL" id="KIR66554.1"/>
    </source>
</evidence>
<dbReference type="AlphaFoldDB" id="A0A0D0X6Q3"/>
<keyword evidence="3" id="KW-1185">Reference proteome</keyword>
<dbReference type="InterPro" id="IPR050266">
    <property type="entry name" value="AB_hydrolase_sf"/>
</dbReference>
<dbReference type="RefSeq" id="WP_043963480.1">
    <property type="nucleotide sequence ID" value="NZ_JBEZEN010000007.1"/>
</dbReference>
<proteinExistence type="predicted"/>
<dbReference type="PANTHER" id="PTHR43798">
    <property type="entry name" value="MONOACYLGLYCEROL LIPASE"/>
    <property type="match status" value="1"/>
</dbReference>
<gene>
    <name evidence="2" type="ORF">TK50_16155</name>
</gene>
<reference evidence="2 3" key="1">
    <citation type="submission" date="2015-01" db="EMBL/GenBank/DDBJ databases">
        <title>Sequencing and annotation of Micromonospora carbonacea strain JXNU-1 genome.</title>
        <authorList>
            <person name="Long Z."/>
            <person name="Huang Y."/>
            <person name="Jiang Y."/>
        </authorList>
    </citation>
    <scope>NUCLEOTIDE SEQUENCE [LARGE SCALE GENOMIC DNA]</scope>
    <source>
        <strain evidence="2 3">JXNU-1</strain>
    </source>
</reference>
<organism evidence="2 3">
    <name type="scientific">Micromonospora haikouensis</name>
    <dbReference type="NCBI Taxonomy" id="686309"/>
    <lineage>
        <taxon>Bacteria</taxon>
        <taxon>Bacillati</taxon>
        <taxon>Actinomycetota</taxon>
        <taxon>Actinomycetes</taxon>
        <taxon>Micromonosporales</taxon>
        <taxon>Micromonosporaceae</taxon>
        <taxon>Micromonospora</taxon>
    </lineage>
</organism>
<dbReference type="OrthoDB" id="63519at2"/>
<evidence type="ECO:0000313" key="3">
    <source>
        <dbReference type="Proteomes" id="UP000032254"/>
    </source>
</evidence>
<dbReference type="Proteomes" id="UP000032254">
    <property type="component" value="Unassembled WGS sequence"/>
</dbReference>
<dbReference type="SUPFAM" id="SSF53474">
    <property type="entry name" value="alpha/beta-Hydrolases"/>
    <property type="match status" value="1"/>
</dbReference>
<dbReference type="Pfam" id="PF12697">
    <property type="entry name" value="Abhydrolase_6"/>
    <property type="match status" value="1"/>
</dbReference>
<accession>A0A0D0X6Q3</accession>
<dbReference type="PRINTS" id="PR00111">
    <property type="entry name" value="ABHYDROLASE"/>
</dbReference>